<keyword evidence="1" id="KW-0812">Transmembrane</keyword>
<proteinExistence type="predicted"/>
<name>A0A2D3UVU1_9PEZI</name>
<dbReference type="RefSeq" id="XP_023627730.1">
    <property type="nucleotide sequence ID" value="XM_023771962.1"/>
</dbReference>
<evidence type="ECO:0000256" key="1">
    <source>
        <dbReference type="SAM" id="Phobius"/>
    </source>
</evidence>
<evidence type="ECO:0000313" key="3">
    <source>
        <dbReference type="Proteomes" id="UP000225277"/>
    </source>
</evidence>
<accession>A0A2D3UVU1</accession>
<keyword evidence="3" id="KW-1185">Reference proteome</keyword>
<protein>
    <submittedName>
        <fullName evidence="2">Uncharacterized protein</fullName>
    </submittedName>
</protein>
<dbReference type="AlphaFoldDB" id="A0A2D3UVU1"/>
<evidence type="ECO:0000313" key="2">
    <source>
        <dbReference type="EMBL" id="CZT20841.1"/>
    </source>
</evidence>
<keyword evidence="1" id="KW-0472">Membrane</keyword>
<sequence length="41" mass="4662">MAARRLSASVWELAWVHPLLALVGGLIFFCVRRRKKFSTSS</sequence>
<feature type="transmembrane region" description="Helical" evidence="1">
    <location>
        <begin position="13"/>
        <end position="31"/>
    </location>
</feature>
<dbReference type="Proteomes" id="UP000225277">
    <property type="component" value="Unassembled WGS sequence"/>
</dbReference>
<gene>
    <name evidence="2" type="ORF">RCC_06700</name>
</gene>
<dbReference type="GeneID" id="35601832"/>
<keyword evidence="1" id="KW-1133">Transmembrane helix</keyword>
<dbReference type="EMBL" id="FJUY01000010">
    <property type="protein sequence ID" value="CZT20841.1"/>
    <property type="molecule type" value="Genomic_DNA"/>
</dbReference>
<organism evidence="2 3">
    <name type="scientific">Ramularia collo-cygni</name>
    <dbReference type="NCBI Taxonomy" id="112498"/>
    <lineage>
        <taxon>Eukaryota</taxon>
        <taxon>Fungi</taxon>
        <taxon>Dikarya</taxon>
        <taxon>Ascomycota</taxon>
        <taxon>Pezizomycotina</taxon>
        <taxon>Dothideomycetes</taxon>
        <taxon>Dothideomycetidae</taxon>
        <taxon>Mycosphaerellales</taxon>
        <taxon>Mycosphaerellaceae</taxon>
        <taxon>Ramularia</taxon>
    </lineage>
</organism>
<reference evidence="2 3" key="1">
    <citation type="submission" date="2016-03" db="EMBL/GenBank/DDBJ databases">
        <authorList>
            <person name="Ploux O."/>
        </authorList>
    </citation>
    <scope>NUCLEOTIDE SEQUENCE [LARGE SCALE GENOMIC DNA]</scope>
    <source>
        <strain evidence="2 3">URUG2</strain>
    </source>
</reference>